<name>A0A0G1GK32_9BACT</name>
<accession>A0A0G1GK32</accession>
<evidence type="ECO:0000313" key="1">
    <source>
        <dbReference type="EMBL" id="KKT34718.1"/>
    </source>
</evidence>
<proteinExistence type="predicted"/>
<sequence length="118" mass="13888">MTKEEDRYWLDSAVNSFTTHVWETTLYPLIKQHKDNDLPLMFRNIKVILTVDCLWDEGLYQISIKADGPLFVIFLEYLTERPHEEPSLTYGNITDTTTLIEEVVEAWQAGQFMELPFE</sequence>
<organism evidence="1 2">
    <name type="scientific">Candidatus Collierbacteria bacterium GW2011_GWA1_44_12</name>
    <dbReference type="NCBI Taxonomy" id="1618376"/>
    <lineage>
        <taxon>Bacteria</taxon>
        <taxon>Candidatus Collieribacteriota</taxon>
    </lineage>
</organism>
<gene>
    <name evidence="1" type="ORF">UW23_C0030G0002</name>
</gene>
<reference evidence="1 2" key="1">
    <citation type="journal article" date="2015" name="Nature">
        <title>rRNA introns, odd ribosomes, and small enigmatic genomes across a large radiation of phyla.</title>
        <authorList>
            <person name="Brown C.T."/>
            <person name="Hug L.A."/>
            <person name="Thomas B.C."/>
            <person name="Sharon I."/>
            <person name="Castelle C.J."/>
            <person name="Singh A."/>
            <person name="Wilkins M.J."/>
            <person name="Williams K.H."/>
            <person name="Banfield J.F."/>
        </authorList>
    </citation>
    <scope>NUCLEOTIDE SEQUENCE [LARGE SCALE GENOMIC DNA]</scope>
</reference>
<protein>
    <submittedName>
        <fullName evidence="1">Uncharacterized protein</fullName>
    </submittedName>
</protein>
<comment type="caution">
    <text evidence="1">The sequence shown here is derived from an EMBL/GenBank/DDBJ whole genome shotgun (WGS) entry which is preliminary data.</text>
</comment>
<dbReference type="AlphaFoldDB" id="A0A0G1GK32"/>
<evidence type="ECO:0000313" key="2">
    <source>
        <dbReference type="Proteomes" id="UP000034069"/>
    </source>
</evidence>
<dbReference type="EMBL" id="LCHN01000030">
    <property type="protein sequence ID" value="KKT34718.1"/>
    <property type="molecule type" value="Genomic_DNA"/>
</dbReference>
<dbReference type="Proteomes" id="UP000034069">
    <property type="component" value="Unassembled WGS sequence"/>
</dbReference>